<accession>A0AC35TSN0</accession>
<reference evidence="2" key="1">
    <citation type="submission" date="2016-11" db="UniProtKB">
        <authorList>
            <consortium name="WormBaseParasite"/>
        </authorList>
    </citation>
    <scope>IDENTIFICATION</scope>
    <source>
        <strain evidence="2">KR3021</strain>
    </source>
</reference>
<dbReference type="Proteomes" id="UP000095286">
    <property type="component" value="Unplaced"/>
</dbReference>
<evidence type="ECO:0000313" key="1">
    <source>
        <dbReference type="Proteomes" id="UP000095286"/>
    </source>
</evidence>
<organism evidence="1 2">
    <name type="scientific">Rhabditophanes sp. KR3021</name>
    <dbReference type="NCBI Taxonomy" id="114890"/>
    <lineage>
        <taxon>Eukaryota</taxon>
        <taxon>Metazoa</taxon>
        <taxon>Ecdysozoa</taxon>
        <taxon>Nematoda</taxon>
        <taxon>Chromadorea</taxon>
        <taxon>Rhabditida</taxon>
        <taxon>Tylenchina</taxon>
        <taxon>Panagrolaimomorpha</taxon>
        <taxon>Strongyloidoidea</taxon>
        <taxon>Alloionematidae</taxon>
        <taxon>Rhabditophanes</taxon>
    </lineage>
</organism>
<dbReference type="WBParaSite" id="RSKR_0000364400.1">
    <property type="protein sequence ID" value="RSKR_0000364400.1"/>
    <property type="gene ID" value="RSKR_0000364400"/>
</dbReference>
<proteinExistence type="predicted"/>
<name>A0AC35TSN0_9BILA</name>
<evidence type="ECO:0000313" key="2">
    <source>
        <dbReference type="WBParaSite" id="RSKR_0000364400.1"/>
    </source>
</evidence>
<protein>
    <submittedName>
        <fullName evidence="2">Ig-like domain-containing protein</fullName>
    </submittedName>
</protein>
<sequence>MQILTALNKDNASLKDKTKLRIQCAIPYCDLGLLASCSKGATECLLGSKKLADFKTRKKENFHAFYFAVWPSNKEFRFEEQSNGEYLYEKIVHPRGPVLVQCPTVGMFETREYHRDNTLKWVDDPKLDKLDLIKVDTKRNGLTVLRIIPVNMDVETKTVYCGTLNVGMQLYYRTSLDWKVGIEYQLGHY</sequence>